<dbReference type="RefSeq" id="WP_076380439.1">
    <property type="nucleotide sequence ID" value="NZ_AP017422.1"/>
</dbReference>
<accession>A0A173MF78</accession>
<dbReference type="Proteomes" id="UP000186917">
    <property type="component" value="Unassembled WGS sequence"/>
</dbReference>
<evidence type="ECO:0000313" key="2">
    <source>
        <dbReference type="EMBL" id="SIT25126.1"/>
    </source>
</evidence>
<feature type="compositionally biased region" description="Polar residues" evidence="1">
    <location>
        <begin position="533"/>
        <end position="542"/>
    </location>
</feature>
<organism evidence="2 3">
    <name type="scientific">Filimonas lacunae</name>
    <dbReference type="NCBI Taxonomy" id="477680"/>
    <lineage>
        <taxon>Bacteria</taxon>
        <taxon>Pseudomonadati</taxon>
        <taxon>Bacteroidota</taxon>
        <taxon>Chitinophagia</taxon>
        <taxon>Chitinophagales</taxon>
        <taxon>Chitinophagaceae</taxon>
        <taxon>Filimonas</taxon>
    </lineage>
</organism>
<name>A0A173MF78_9BACT</name>
<feature type="compositionally biased region" description="Low complexity" evidence="1">
    <location>
        <begin position="505"/>
        <end position="514"/>
    </location>
</feature>
<gene>
    <name evidence="2" type="ORF">SAMN05421788_106244</name>
</gene>
<reference evidence="3" key="1">
    <citation type="submission" date="2017-01" db="EMBL/GenBank/DDBJ databases">
        <authorList>
            <person name="Varghese N."/>
            <person name="Submissions S."/>
        </authorList>
    </citation>
    <scope>NUCLEOTIDE SEQUENCE [LARGE SCALE GENOMIC DNA]</scope>
    <source>
        <strain evidence="3">DSM 21054</strain>
    </source>
</reference>
<sequence>MQLQPLNTSNPLHLSWQYGEVHIEIMGGIRLEGLDRLKVTLKVKYKQSVLRSNLDLYNDAQVEKLVRKTAELFSLGSSYMAKVLEELTNALEAHRITSLQQLEVKKEKKVLSPEEKREAITFLQQPNLVKTTGELIGASGVIGEEHNRLLMYLIFTSRKRENPLHIVSLAASGTGKSYLQERVAALIPDEDKIEMTVLSENAFYYFGQQELQHKLMLIEDLEGAQQALYPLRELQSKNKLVKRVVVKDKNGNTQTVEVTVEGPVCVAGCTTQEHIYEDNANRSFLIYLDDSKAQDGRIMLRQKQASAGIINFEVELNARNLLQNCQRVLEPVKVRNPYALQLQLPAEVFKIRRAHAQYLHFIEAITFYKQYQRDKITNPVTGEQYIETTLDDIEEANELMKVVLVGKSDELSHATRVYLEQVKEYLQQQGKDSFTTREVREGYKLNISNQKRYMLHLLLAGYIQKQAGKDNVMEYTVTSYDEYVSLQDRVKAVLDKALNGLREQQSSQVVQVGSEPPKSNADKESKRKFKSSPKGNTGTNNS</sequence>
<proteinExistence type="predicted"/>
<feature type="region of interest" description="Disordered" evidence="1">
    <location>
        <begin position="505"/>
        <end position="542"/>
    </location>
</feature>
<evidence type="ECO:0000256" key="1">
    <source>
        <dbReference type="SAM" id="MobiDB-lite"/>
    </source>
</evidence>
<protein>
    <submittedName>
        <fullName evidence="2">Uncharacterized protein</fullName>
    </submittedName>
</protein>
<keyword evidence="3" id="KW-1185">Reference proteome</keyword>
<dbReference type="KEGG" id="fln:FLA_2196"/>
<evidence type="ECO:0000313" key="3">
    <source>
        <dbReference type="Proteomes" id="UP000186917"/>
    </source>
</evidence>
<dbReference type="STRING" id="477680.SAMN05421788_106244"/>
<dbReference type="AlphaFoldDB" id="A0A173MF78"/>
<dbReference type="EMBL" id="FTOR01000006">
    <property type="protein sequence ID" value="SIT25126.1"/>
    <property type="molecule type" value="Genomic_DNA"/>
</dbReference>